<gene>
    <name evidence="6" type="ORF">MAR_016196</name>
</gene>
<name>A0ABY7FJA2_MYAAR</name>
<dbReference type="PROSITE" id="PS01187">
    <property type="entry name" value="EGF_CA"/>
    <property type="match status" value="2"/>
</dbReference>
<evidence type="ECO:0000256" key="3">
    <source>
        <dbReference type="ARBA" id="ARBA00023157"/>
    </source>
</evidence>
<dbReference type="Gene3D" id="2.90.20.10">
    <property type="entry name" value="Plasmodium vivax P25 domain"/>
    <property type="match status" value="1"/>
</dbReference>
<dbReference type="SMART" id="SM00181">
    <property type="entry name" value="EGF"/>
    <property type="match status" value="5"/>
</dbReference>
<feature type="domain" description="EGF-like" evidence="5">
    <location>
        <begin position="147"/>
        <end position="184"/>
    </location>
</feature>
<evidence type="ECO:0000256" key="1">
    <source>
        <dbReference type="ARBA" id="ARBA00022536"/>
    </source>
</evidence>
<keyword evidence="2" id="KW-0677">Repeat</keyword>
<dbReference type="InterPro" id="IPR051022">
    <property type="entry name" value="Notch_Cell-Fate_Det"/>
</dbReference>
<evidence type="ECO:0000313" key="7">
    <source>
        <dbReference type="Proteomes" id="UP001164746"/>
    </source>
</evidence>
<evidence type="ECO:0000256" key="2">
    <source>
        <dbReference type="ARBA" id="ARBA00022737"/>
    </source>
</evidence>
<organism evidence="6 7">
    <name type="scientific">Mya arenaria</name>
    <name type="common">Soft-shell clam</name>
    <dbReference type="NCBI Taxonomy" id="6604"/>
    <lineage>
        <taxon>Eukaryota</taxon>
        <taxon>Metazoa</taxon>
        <taxon>Spiralia</taxon>
        <taxon>Lophotrochozoa</taxon>
        <taxon>Mollusca</taxon>
        <taxon>Bivalvia</taxon>
        <taxon>Autobranchia</taxon>
        <taxon>Heteroconchia</taxon>
        <taxon>Euheterodonta</taxon>
        <taxon>Imparidentia</taxon>
        <taxon>Neoheterodontei</taxon>
        <taxon>Myida</taxon>
        <taxon>Myoidea</taxon>
        <taxon>Myidae</taxon>
        <taxon>Mya</taxon>
    </lineage>
</organism>
<dbReference type="SMART" id="SM00179">
    <property type="entry name" value="EGF_CA"/>
    <property type="match status" value="2"/>
</dbReference>
<dbReference type="Pfam" id="PF07645">
    <property type="entry name" value="EGF_CA"/>
    <property type="match status" value="2"/>
</dbReference>
<accession>A0ABY7FJA2</accession>
<sequence length="282" mass="31040">MALVPGFGVAAEKELCEGKPCLLTGMCRTWYGKCTCLQGYKFEDDTNTNCVDRDECASHFRDPCGHRGICNNFDGSYRCLLGWGNTDHCRPSVSSYTICVPGYTGFECQTSMCGQHGYAETVNVDDYRCICASGWTHISEKSVCDIDIDECQQGDVCSDKGICYNTEGSYACVCLSGWGGANCSTYNCTVRACKNGGTCVDGRCICTKNWTDNDCSSYVPTDTDSLVPGIADRMLLYGSCGLLMQRTISPNRTMWTMDQNGRFQRKLYSNKTPSGYGDLPYL</sequence>
<evidence type="ECO:0000313" key="6">
    <source>
        <dbReference type="EMBL" id="WAR22222.1"/>
    </source>
</evidence>
<evidence type="ECO:0000256" key="4">
    <source>
        <dbReference type="PROSITE-ProRule" id="PRU00076"/>
    </source>
</evidence>
<reference evidence="6" key="1">
    <citation type="submission" date="2022-11" db="EMBL/GenBank/DDBJ databases">
        <title>Centuries of genome instability and evolution in soft-shell clam transmissible cancer (bioRxiv).</title>
        <authorList>
            <person name="Hart S.F.M."/>
            <person name="Yonemitsu M.A."/>
            <person name="Giersch R.M."/>
            <person name="Beal B.F."/>
            <person name="Arriagada G."/>
            <person name="Davis B.W."/>
            <person name="Ostrander E.A."/>
            <person name="Goff S.P."/>
            <person name="Metzger M.J."/>
        </authorList>
    </citation>
    <scope>NUCLEOTIDE SEQUENCE</scope>
    <source>
        <strain evidence="6">MELC-2E11</strain>
        <tissue evidence="6">Siphon/mantle</tissue>
    </source>
</reference>
<dbReference type="InterPro" id="IPR000742">
    <property type="entry name" value="EGF"/>
</dbReference>
<comment type="caution">
    <text evidence="4">Lacks conserved residue(s) required for the propagation of feature annotation.</text>
</comment>
<keyword evidence="1 4" id="KW-0245">EGF-like domain</keyword>
<dbReference type="InterPro" id="IPR049883">
    <property type="entry name" value="NOTCH1_EGF-like"/>
</dbReference>
<dbReference type="EMBL" id="CP111023">
    <property type="protein sequence ID" value="WAR22222.1"/>
    <property type="molecule type" value="Genomic_DNA"/>
</dbReference>
<feature type="disulfide bond" evidence="4">
    <location>
        <begin position="174"/>
        <end position="183"/>
    </location>
</feature>
<dbReference type="PROSITE" id="PS50026">
    <property type="entry name" value="EGF_3"/>
    <property type="match status" value="1"/>
</dbReference>
<dbReference type="PROSITE" id="PS00022">
    <property type="entry name" value="EGF_1"/>
    <property type="match status" value="1"/>
</dbReference>
<dbReference type="InterPro" id="IPR000152">
    <property type="entry name" value="EGF-type_Asp/Asn_hydroxyl_site"/>
</dbReference>
<dbReference type="PROSITE" id="PS01186">
    <property type="entry name" value="EGF_2"/>
    <property type="match status" value="2"/>
</dbReference>
<dbReference type="Proteomes" id="UP001164746">
    <property type="component" value="Chromosome 12"/>
</dbReference>
<dbReference type="InterPro" id="IPR018097">
    <property type="entry name" value="EGF_Ca-bd_CS"/>
</dbReference>
<keyword evidence="3 4" id="KW-1015">Disulfide bond</keyword>
<protein>
    <submittedName>
        <fullName evidence="6">NOTC2-like protein</fullName>
    </submittedName>
</protein>
<dbReference type="CDD" id="cd00054">
    <property type="entry name" value="EGF_CA"/>
    <property type="match status" value="2"/>
</dbReference>
<dbReference type="Gene3D" id="2.10.25.10">
    <property type="entry name" value="Laminin"/>
    <property type="match status" value="1"/>
</dbReference>
<keyword evidence="7" id="KW-1185">Reference proteome</keyword>
<dbReference type="InterPro" id="IPR001881">
    <property type="entry name" value="EGF-like_Ca-bd_dom"/>
</dbReference>
<proteinExistence type="predicted"/>
<dbReference type="SUPFAM" id="SSF57196">
    <property type="entry name" value="EGF/Laminin"/>
    <property type="match status" value="1"/>
</dbReference>
<dbReference type="PANTHER" id="PTHR24049">
    <property type="entry name" value="CRUMBS FAMILY MEMBER"/>
    <property type="match status" value="1"/>
</dbReference>
<evidence type="ECO:0000259" key="5">
    <source>
        <dbReference type="PROSITE" id="PS50026"/>
    </source>
</evidence>
<dbReference type="PROSITE" id="PS00010">
    <property type="entry name" value="ASX_HYDROXYL"/>
    <property type="match status" value="1"/>
</dbReference>